<proteinExistence type="predicted"/>
<evidence type="ECO:0000313" key="4">
    <source>
        <dbReference type="Proteomes" id="UP000054279"/>
    </source>
</evidence>
<feature type="non-terminal residue" evidence="3">
    <location>
        <position position="188"/>
    </location>
</feature>
<dbReference type="OrthoDB" id="7464126at2759"/>
<name>A0A0C9UBB8_SPHS4</name>
<organism evidence="3 4">
    <name type="scientific">Sphaerobolus stellatus (strain SS14)</name>
    <dbReference type="NCBI Taxonomy" id="990650"/>
    <lineage>
        <taxon>Eukaryota</taxon>
        <taxon>Fungi</taxon>
        <taxon>Dikarya</taxon>
        <taxon>Basidiomycota</taxon>
        <taxon>Agaricomycotina</taxon>
        <taxon>Agaricomycetes</taxon>
        <taxon>Phallomycetidae</taxon>
        <taxon>Geastrales</taxon>
        <taxon>Sphaerobolaceae</taxon>
        <taxon>Sphaerobolus</taxon>
    </lineage>
</organism>
<dbReference type="Gene3D" id="3.40.50.300">
    <property type="entry name" value="P-loop containing nucleotide triphosphate hydrolases"/>
    <property type="match status" value="1"/>
</dbReference>
<keyword evidence="4" id="KW-1185">Reference proteome</keyword>
<dbReference type="InterPro" id="IPR027417">
    <property type="entry name" value="P-loop_NTPase"/>
</dbReference>
<reference evidence="3 4" key="1">
    <citation type="submission" date="2014-06" db="EMBL/GenBank/DDBJ databases">
        <title>Evolutionary Origins and Diversification of the Mycorrhizal Mutualists.</title>
        <authorList>
            <consortium name="DOE Joint Genome Institute"/>
            <consortium name="Mycorrhizal Genomics Consortium"/>
            <person name="Kohler A."/>
            <person name="Kuo A."/>
            <person name="Nagy L.G."/>
            <person name="Floudas D."/>
            <person name="Copeland A."/>
            <person name="Barry K.W."/>
            <person name="Cichocki N."/>
            <person name="Veneault-Fourrey C."/>
            <person name="LaButti K."/>
            <person name="Lindquist E.A."/>
            <person name="Lipzen A."/>
            <person name="Lundell T."/>
            <person name="Morin E."/>
            <person name="Murat C."/>
            <person name="Riley R."/>
            <person name="Ohm R."/>
            <person name="Sun H."/>
            <person name="Tunlid A."/>
            <person name="Henrissat B."/>
            <person name="Grigoriev I.V."/>
            <person name="Hibbett D.S."/>
            <person name="Martin F."/>
        </authorList>
    </citation>
    <scope>NUCLEOTIDE SEQUENCE [LARGE SCALE GENOMIC DNA]</scope>
    <source>
        <strain evidence="3 4">SS14</strain>
    </source>
</reference>
<gene>
    <name evidence="3" type="ORF">M422DRAFT_32273</name>
</gene>
<sequence length="188" mass="21863">MQRTVGTVHEHVSHIKSSITGTDSRLGIGNISVERLDIWRCTFPIVSRITWCWENNDCVRHLILAVISFTQNLYRSLVIKALQKSFKLVPVLFFYCTYKTQYTLRNYVEVLLKQLLVQQCVTADGITRLKEAKLRSEDLSQAELQTLLIEQLHQHLKGFIIIDAFDEISEPRTRKELQALFNRIITET</sequence>
<dbReference type="InterPro" id="IPR056884">
    <property type="entry name" value="NPHP3-like_N"/>
</dbReference>
<accession>A0A0C9UBB8</accession>
<feature type="domain" description="Nephrocystin 3-like N-terminal" evidence="2">
    <location>
        <begin position="76"/>
        <end position="185"/>
    </location>
</feature>
<protein>
    <submittedName>
        <fullName evidence="3">Unplaced genomic scaffold SPHSTscaffold_69, whole genome shotgun sequence</fullName>
    </submittedName>
</protein>
<keyword evidence="1" id="KW-0677">Repeat</keyword>
<dbReference type="Pfam" id="PF24883">
    <property type="entry name" value="NPHP3_N"/>
    <property type="match status" value="1"/>
</dbReference>
<dbReference type="AlphaFoldDB" id="A0A0C9UBB8"/>
<dbReference type="EMBL" id="KN837144">
    <property type="protein sequence ID" value="KIJ40438.1"/>
    <property type="molecule type" value="Genomic_DNA"/>
</dbReference>
<dbReference type="Proteomes" id="UP000054279">
    <property type="component" value="Unassembled WGS sequence"/>
</dbReference>
<dbReference type="HOGENOM" id="CLU_1444301_0_0_1"/>
<evidence type="ECO:0000313" key="3">
    <source>
        <dbReference type="EMBL" id="KIJ40438.1"/>
    </source>
</evidence>
<evidence type="ECO:0000259" key="2">
    <source>
        <dbReference type="Pfam" id="PF24883"/>
    </source>
</evidence>
<evidence type="ECO:0000256" key="1">
    <source>
        <dbReference type="ARBA" id="ARBA00022737"/>
    </source>
</evidence>